<feature type="region of interest" description="Disordered" evidence="1">
    <location>
        <begin position="156"/>
        <end position="181"/>
    </location>
</feature>
<evidence type="ECO:0000256" key="1">
    <source>
        <dbReference type="SAM" id="MobiDB-lite"/>
    </source>
</evidence>
<keyword evidence="3" id="KW-1185">Reference proteome</keyword>
<dbReference type="RefSeq" id="WP_264384080.1">
    <property type="nucleotide sequence ID" value="NZ_CP074352.1"/>
</dbReference>
<sequence length="398" mass="41264">MSAGTLALTNKSDVVKGTGTAFTEMKTGDFIVVSIGGTPYTLTVKSITSDTQLTLISNFTGPTQSGLAWYEVPREAQSLITAALATQTTEALRGQNLDKDNWQQVFSVSDDITVTLKDGSQFTGPSWLKVVDLLKDVDIPALQVIAQQVQDDAESAGLSKDSAAQSAQQASQSASTATTKAQEASASAQSAAESAATAVEKAESASSDAVLASGEATRAKSEADRAASLAGSMDFTMADVKAYADAVMPIGAKIDWPSINLPDNAELGIKFLRLNGSSFSTSQYPKLAALYPAGVLPDMRANVSRGYDDGRGIDQGRNILSEQADGAPNISGTFQTMNGAASGAFADQSTNSSRLATSTSGAASGVSSFDASRSNAVYGSANEIRMKNLAWNMIVRAA</sequence>
<dbReference type="InterPro" id="IPR037053">
    <property type="entry name" value="Phage_tail_collar_dom_sf"/>
</dbReference>
<organism evidence="2 3">
    <name type="scientific">Siccibacter colletis</name>
    <dbReference type="NCBI Taxonomy" id="1505757"/>
    <lineage>
        <taxon>Bacteria</taxon>
        <taxon>Pseudomonadati</taxon>
        <taxon>Pseudomonadota</taxon>
        <taxon>Gammaproteobacteria</taxon>
        <taxon>Enterobacterales</taxon>
        <taxon>Enterobacteriaceae</taxon>
        <taxon>Siccibacter</taxon>
    </lineage>
</organism>
<protein>
    <submittedName>
        <fullName evidence="2">Tail fiber protein</fullName>
    </submittedName>
</protein>
<dbReference type="Gene3D" id="3.90.1340.10">
    <property type="entry name" value="Phage tail collar domain"/>
    <property type="match status" value="1"/>
</dbReference>
<dbReference type="SUPFAM" id="SSF88874">
    <property type="entry name" value="Receptor-binding domain of short tail fibre protein gp12"/>
    <property type="match status" value="1"/>
</dbReference>
<gene>
    <name evidence="2" type="ORF">KFZ77_10125</name>
</gene>
<evidence type="ECO:0000313" key="2">
    <source>
        <dbReference type="EMBL" id="UYU30261.1"/>
    </source>
</evidence>
<dbReference type="EMBL" id="CP074352">
    <property type="protein sequence ID" value="UYU30261.1"/>
    <property type="molecule type" value="Genomic_DNA"/>
</dbReference>
<dbReference type="InterPro" id="IPR051934">
    <property type="entry name" value="Phage_Tail_Fiber_Structural"/>
</dbReference>
<feature type="compositionally biased region" description="Low complexity" evidence="1">
    <location>
        <begin position="162"/>
        <end position="181"/>
    </location>
</feature>
<accession>A0ABY6JCQ8</accession>
<reference evidence="2 3" key="1">
    <citation type="submission" date="2021-05" db="EMBL/GenBank/DDBJ databases">
        <title>Isolation, identification, and the growth promoting effects of Pantoea dispersa strain YSD J2 from the aboveground leaves of Cyperus esculentus L.Var. Sativus.</title>
        <authorList>
            <person name="Wang S."/>
            <person name="Tang X.M."/>
            <person name="Huang Y.N."/>
        </authorList>
    </citation>
    <scope>NUCLEOTIDE SEQUENCE [LARGE SCALE GENOMIC DNA]</scope>
    <source>
        <strain evidence="3">YSD YN2</strain>
    </source>
</reference>
<name>A0ABY6JCQ8_9ENTR</name>
<dbReference type="PANTHER" id="PTHR35191">
    <property type="entry name" value="PROPHAGE SIDE TAIL FIBER PROTEIN HOMOLOG STFQ-RELATED"/>
    <property type="match status" value="1"/>
</dbReference>
<proteinExistence type="predicted"/>
<dbReference type="PANTHER" id="PTHR35191:SF1">
    <property type="entry name" value="PROPHAGE SIDE TAIL FIBER PROTEIN HOMOLOG STFQ-RELATED"/>
    <property type="match status" value="1"/>
</dbReference>
<evidence type="ECO:0000313" key="3">
    <source>
        <dbReference type="Proteomes" id="UP001156318"/>
    </source>
</evidence>
<dbReference type="Proteomes" id="UP001156318">
    <property type="component" value="Chromosome"/>
</dbReference>